<reference evidence="1 2" key="2">
    <citation type="submission" date="2015-01" db="EMBL/GenBank/DDBJ databases">
        <authorList>
            <consortium name="NBRP consortium"/>
            <person name="Sawabe T."/>
            <person name="Meirelles P."/>
            <person name="Feng G."/>
            <person name="Sayaka M."/>
            <person name="Hattori M."/>
            <person name="Ohkuma M."/>
        </authorList>
    </citation>
    <scope>NUCLEOTIDE SEQUENCE [LARGE SCALE GENOMIC DNA]</scope>
    <source>
        <strain evidence="2">JCM 19241</strain>
    </source>
</reference>
<accession>A0A0B8QB11</accession>
<comment type="caution">
    <text evidence="1">The sequence shown here is derived from an EMBL/GenBank/DDBJ whole genome shotgun (WGS) entry which is preliminary data.</text>
</comment>
<organism evidence="1 2">
    <name type="scientific">Vibrio ishigakensis</name>
    <dbReference type="NCBI Taxonomy" id="1481914"/>
    <lineage>
        <taxon>Bacteria</taxon>
        <taxon>Pseudomonadati</taxon>
        <taxon>Pseudomonadota</taxon>
        <taxon>Gammaproteobacteria</taxon>
        <taxon>Vibrionales</taxon>
        <taxon>Vibrionaceae</taxon>
        <taxon>Vibrio</taxon>
    </lineage>
</organism>
<sequence length="86" mass="10145">MTIERIQQLVDIDNLDPMILSYLDYQAFSFQNYLVRCKKKKTESGDNRIYFELEDLEGRVLIRGCSITKLDLIAGLEEFHSAQKRR</sequence>
<reference evidence="1 2" key="1">
    <citation type="submission" date="2015-01" db="EMBL/GenBank/DDBJ databases">
        <title>Vibrio sp. C94 JCM 19241 whole genome shotgun sequence.</title>
        <authorList>
            <person name="Sawabe T."/>
            <person name="Meirelles P."/>
            <person name="Feng G."/>
            <person name="Sayaka M."/>
            <person name="Hattori M."/>
            <person name="Ohkuma M."/>
        </authorList>
    </citation>
    <scope>NUCLEOTIDE SEQUENCE [LARGE SCALE GENOMIC DNA]</scope>
    <source>
        <strain evidence="2">JCM 19241</strain>
    </source>
</reference>
<dbReference type="AlphaFoldDB" id="A0A0B8QB11"/>
<dbReference type="STRING" id="1481914.JCM19241_109"/>
<evidence type="ECO:0000313" key="1">
    <source>
        <dbReference type="EMBL" id="GAM75811.1"/>
    </source>
</evidence>
<dbReference type="EMBL" id="BBSC01000005">
    <property type="protein sequence ID" value="GAM75811.1"/>
    <property type="molecule type" value="Genomic_DNA"/>
</dbReference>
<gene>
    <name evidence="1" type="ORF">JCM19241_109</name>
</gene>
<dbReference type="Proteomes" id="UP000031666">
    <property type="component" value="Unassembled WGS sequence"/>
</dbReference>
<evidence type="ECO:0000313" key="2">
    <source>
        <dbReference type="Proteomes" id="UP000031666"/>
    </source>
</evidence>
<proteinExistence type="predicted"/>
<name>A0A0B8QB11_9VIBR</name>
<protein>
    <submittedName>
        <fullName evidence="1">Uncharacterized protein</fullName>
    </submittedName>
</protein>